<keyword evidence="3" id="KW-1185">Reference proteome</keyword>
<sequence>MPEDPEGFLPNRRPETCQKSGRDCSNVVVRMRQWVSEGEKEEVQEEEEEEEEEGDAAGGGDGSRRKEKAEEEEEEEEVEEPLIRSSLISSSMAIPNNNSVSIIPVFLEGKVPISDNAVPLNNSSFYSLSSNSPRPRPPLSLAHKRHTHDVISQRAGQVTVSRFGLVLDSELVNIGTKTITCIHLYSRYRIK</sequence>
<accession>N1QI73</accession>
<feature type="compositionally biased region" description="Acidic residues" evidence="1">
    <location>
        <begin position="70"/>
        <end position="80"/>
    </location>
</feature>
<proteinExistence type="predicted"/>
<dbReference type="AlphaFoldDB" id="N1QI73"/>
<evidence type="ECO:0000313" key="2">
    <source>
        <dbReference type="EMBL" id="EMF12144.1"/>
    </source>
</evidence>
<dbReference type="EMBL" id="KB456265">
    <property type="protein sequence ID" value="EMF12144.1"/>
    <property type="molecule type" value="Genomic_DNA"/>
</dbReference>
<organism evidence="2 3">
    <name type="scientific">Sphaerulina musiva (strain SO2202)</name>
    <name type="common">Poplar stem canker fungus</name>
    <name type="synonym">Septoria musiva</name>
    <dbReference type="NCBI Taxonomy" id="692275"/>
    <lineage>
        <taxon>Eukaryota</taxon>
        <taxon>Fungi</taxon>
        <taxon>Dikarya</taxon>
        <taxon>Ascomycota</taxon>
        <taxon>Pezizomycotina</taxon>
        <taxon>Dothideomycetes</taxon>
        <taxon>Dothideomycetidae</taxon>
        <taxon>Mycosphaerellales</taxon>
        <taxon>Mycosphaerellaceae</taxon>
        <taxon>Sphaerulina</taxon>
    </lineage>
</organism>
<feature type="region of interest" description="Disordered" evidence="1">
    <location>
        <begin position="35"/>
        <end position="84"/>
    </location>
</feature>
<name>N1QI73_SPHMS</name>
<protein>
    <submittedName>
        <fullName evidence="2">Uncharacterized protein</fullName>
    </submittedName>
</protein>
<evidence type="ECO:0000256" key="1">
    <source>
        <dbReference type="SAM" id="MobiDB-lite"/>
    </source>
</evidence>
<feature type="region of interest" description="Disordered" evidence="1">
    <location>
        <begin position="1"/>
        <end position="22"/>
    </location>
</feature>
<dbReference type="HOGENOM" id="CLU_1422238_0_0_1"/>
<gene>
    <name evidence="2" type="ORF">SEPMUDRAFT_156980</name>
</gene>
<reference evidence="2 3" key="1">
    <citation type="journal article" date="2012" name="PLoS Pathog.">
        <title>Diverse lifestyles and strategies of plant pathogenesis encoded in the genomes of eighteen Dothideomycetes fungi.</title>
        <authorList>
            <person name="Ohm R.A."/>
            <person name="Feau N."/>
            <person name="Henrissat B."/>
            <person name="Schoch C.L."/>
            <person name="Horwitz B.A."/>
            <person name="Barry K.W."/>
            <person name="Condon B.J."/>
            <person name="Copeland A.C."/>
            <person name="Dhillon B."/>
            <person name="Glaser F."/>
            <person name="Hesse C.N."/>
            <person name="Kosti I."/>
            <person name="LaButti K."/>
            <person name="Lindquist E.A."/>
            <person name="Lucas S."/>
            <person name="Salamov A.A."/>
            <person name="Bradshaw R.E."/>
            <person name="Ciuffetti L."/>
            <person name="Hamelin R.C."/>
            <person name="Kema G.H.J."/>
            <person name="Lawrence C."/>
            <person name="Scott J.A."/>
            <person name="Spatafora J.W."/>
            <person name="Turgeon B.G."/>
            <person name="de Wit P.J.G.M."/>
            <person name="Zhong S."/>
            <person name="Goodwin S.B."/>
            <person name="Grigoriev I.V."/>
        </authorList>
    </citation>
    <scope>NUCLEOTIDE SEQUENCE [LARGE SCALE GENOMIC DNA]</scope>
    <source>
        <strain evidence="2 3">SO2202</strain>
    </source>
</reference>
<evidence type="ECO:0000313" key="3">
    <source>
        <dbReference type="Proteomes" id="UP000016931"/>
    </source>
</evidence>
<dbReference type="Proteomes" id="UP000016931">
    <property type="component" value="Unassembled WGS sequence"/>
</dbReference>
<feature type="compositionally biased region" description="Basic and acidic residues" evidence="1">
    <location>
        <begin position="12"/>
        <end position="22"/>
    </location>
</feature>
<dbReference type="RefSeq" id="XP_016760265.1">
    <property type="nucleotide sequence ID" value="XM_016907711.1"/>
</dbReference>
<dbReference type="GeneID" id="27904848"/>
<feature type="compositionally biased region" description="Acidic residues" evidence="1">
    <location>
        <begin position="39"/>
        <end position="55"/>
    </location>
</feature>